<evidence type="ECO:0000256" key="2">
    <source>
        <dbReference type="ARBA" id="ARBA00005404"/>
    </source>
</evidence>
<dbReference type="PROSITE" id="PS51839">
    <property type="entry name" value="4FE4S_HC3"/>
    <property type="match status" value="1"/>
</dbReference>
<dbReference type="CDD" id="cd00207">
    <property type="entry name" value="fer2"/>
    <property type="match status" value="1"/>
</dbReference>
<dbReference type="Pfam" id="PF13510">
    <property type="entry name" value="Fer2_4"/>
    <property type="match status" value="1"/>
</dbReference>
<dbReference type="EMBL" id="JAVDRF010000008">
    <property type="protein sequence ID" value="MDR6537885.1"/>
    <property type="molecule type" value="Genomic_DNA"/>
</dbReference>
<keyword evidence="15" id="KW-1185">Reference proteome</keyword>
<evidence type="ECO:0000313" key="14">
    <source>
        <dbReference type="EMBL" id="MDR6537885.1"/>
    </source>
</evidence>
<dbReference type="Gene3D" id="3.30.70.20">
    <property type="match status" value="1"/>
</dbReference>
<reference evidence="14 15" key="1">
    <citation type="submission" date="2023-07" db="EMBL/GenBank/DDBJ databases">
        <title>Sorghum-associated microbial communities from plants grown in Nebraska, USA.</title>
        <authorList>
            <person name="Schachtman D."/>
        </authorList>
    </citation>
    <scope>NUCLEOTIDE SEQUENCE [LARGE SCALE GENOMIC DNA]</scope>
    <source>
        <strain evidence="14 15">DS1781</strain>
    </source>
</reference>
<gene>
    <name evidence="14" type="ORF">J2739_003671</name>
</gene>
<dbReference type="Gene3D" id="3.40.228.10">
    <property type="entry name" value="Dimethylsulfoxide Reductase, domain 2"/>
    <property type="match status" value="1"/>
</dbReference>
<evidence type="ECO:0000256" key="3">
    <source>
        <dbReference type="ARBA" id="ARBA00022485"/>
    </source>
</evidence>
<dbReference type="NCBIfam" id="TIGR01973">
    <property type="entry name" value="NuoG"/>
    <property type="match status" value="1"/>
</dbReference>
<keyword evidence="7 10" id="KW-0411">Iron-sulfur</keyword>
<dbReference type="InterPro" id="IPR006656">
    <property type="entry name" value="Mopterin_OxRdtase"/>
</dbReference>
<dbReference type="PROSITE" id="PS00641">
    <property type="entry name" value="COMPLEX1_75K_1"/>
    <property type="match status" value="1"/>
</dbReference>
<evidence type="ECO:0000256" key="8">
    <source>
        <dbReference type="ARBA" id="ARBA00023027"/>
    </source>
</evidence>
<dbReference type="PROSITE" id="PS51669">
    <property type="entry name" value="4FE4S_MOW_BIS_MGD"/>
    <property type="match status" value="1"/>
</dbReference>
<comment type="function">
    <text evidence="10">NDH-1 shuttles electrons from NADH, via FMN and iron-sulfur (Fe-S) centers, to quinones in the respiratory chain. Couples the redox reaction to proton translocation (for every two electrons transferred, four hydrogen ions are translocated across the cytoplasmic membrane), and thus conserves the redox energy in a proton gradient.</text>
</comment>
<dbReference type="RefSeq" id="WP_309904166.1">
    <property type="nucleotide sequence ID" value="NZ_JAVDRF010000008.1"/>
</dbReference>
<dbReference type="PROSITE" id="PS51085">
    <property type="entry name" value="2FE2S_FER_2"/>
    <property type="match status" value="1"/>
</dbReference>
<dbReference type="InterPro" id="IPR001041">
    <property type="entry name" value="2Fe-2S_ferredoxin-type"/>
</dbReference>
<name>A0ABU1NIP4_9BURK</name>
<dbReference type="Proteomes" id="UP001184230">
    <property type="component" value="Unassembled WGS sequence"/>
</dbReference>
<dbReference type="InterPro" id="IPR010228">
    <property type="entry name" value="NADH_UbQ_OxRdtase_Gsu"/>
</dbReference>
<dbReference type="Pfam" id="PF00384">
    <property type="entry name" value="Molybdopterin"/>
    <property type="match status" value="1"/>
</dbReference>
<dbReference type="CDD" id="cd02772">
    <property type="entry name" value="MopB_NDH-1_NuoG2"/>
    <property type="match status" value="1"/>
</dbReference>
<dbReference type="PROSITE" id="PS00642">
    <property type="entry name" value="COMPLEX1_75K_2"/>
    <property type="match status" value="1"/>
</dbReference>
<evidence type="ECO:0000256" key="7">
    <source>
        <dbReference type="ARBA" id="ARBA00023014"/>
    </source>
</evidence>
<dbReference type="Gene3D" id="3.40.50.740">
    <property type="match status" value="2"/>
</dbReference>
<organism evidence="14 15">
    <name type="scientific">Variovorax soli</name>
    <dbReference type="NCBI Taxonomy" id="376815"/>
    <lineage>
        <taxon>Bacteria</taxon>
        <taxon>Pseudomonadati</taxon>
        <taxon>Pseudomonadota</taxon>
        <taxon>Betaproteobacteria</taxon>
        <taxon>Burkholderiales</taxon>
        <taxon>Comamonadaceae</taxon>
        <taxon>Variovorax</taxon>
    </lineage>
</organism>
<dbReference type="SUPFAM" id="SSF53706">
    <property type="entry name" value="Formate dehydrogenase/DMSO reductase, domains 1-3"/>
    <property type="match status" value="1"/>
</dbReference>
<evidence type="ECO:0000256" key="9">
    <source>
        <dbReference type="ARBA" id="ARBA00047712"/>
    </source>
</evidence>
<dbReference type="Pfam" id="PF10588">
    <property type="entry name" value="NADH-G_4Fe-4S_3"/>
    <property type="match status" value="1"/>
</dbReference>
<evidence type="ECO:0000256" key="4">
    <source>
        <dbReference type="ARBA" id="ARBA00022723"/>
    </source>
</evidence>
<keyword evidence="3 10" id="KW-0004">4Fe-4S</keyword>
<dbReference type="EC" id="7.1.1.-" evidence="10"/>
<dbReference type="PANTHER" id="PTHR43105">
    <property type="entry name" value="RESPIRATORY NITRATE REDUCTASE"/>
    <property type="match status" value="1"/>
</dbReference>
<comment type="catalytic activity">
    <reaction evidence="9 10">
        <text>a quinone + NADH + 5 H(+)(in) = a quinol + NAD(+) + 4 H(+)(out)</text>
        <dbReference type="Rhea" id="RHEA:57888"/>
        <dbReference type="ChEBI" id="CHEBI:15378"/>
        <dbReference type="ChEBI" id="CHEBI:24646"/>
        <dbReference type="ChEBI" id="CHEBI:57540"/>
        <dbReference type="ChEBI" id="CHEBI:57945"/>
        <dbReference type="ChEBI" id="CHEBI:132124"/>
    </reaction>
</comment>
<proteinExistence type="inferred from homology"/>
<feature type="domain" description="4Fe-4S His(Cys)3-ligated-type" evidence="13">
    <location>
        <begin position="78"/>
        <end position="117"/>
    </location>
</feature>
<accession>A0ABU1NIP4</accession>
<dbReference type="InterPro" id="IPR036010">
    <property type="entry name" value="2Fe-2S_ferredoxin-like_sf"/>
</dbReference>
<comment type="similarity">
    <text evidence="2 10">Belongs to the complex I 75 kDa subunit family.</text>
</comment>
<keyword evidence="5 10" id="KW-1278">Translocase</keyword>
<feature type="domain" description="4Fe-4S Mo/W bis-MGD-type" evidence="12">
    <location>
        <begin position="216"/>
        <end position="272"/>
    </location>
</feature>
<evidence type="ECO:0000256" key="10">
    <source>
        <dbReference type="RuleBase" id="RU003525"/>
    </source>
</evidence>
<comment type="cofactor">
    <cofactor evidence="10">
        <name>[2Fe-2S] cluster</name>
        <dbReference type="ChEBI" id="CHEBI:190135"/>
    </cofactor>
    <text evidence="10">Binds 1 [2Fe-2S] cluster per subunit.</text>
</comment>
<keyword evidence="6 10" id="KW-0408">Iron</keyword>
<keyword evidence="8 10" id="KW-0520">NAD</keyword>
<evidence type="ECO:0000313" key="15">
    <source>
        <dbReference type="Proteomes" id="UP001184230"/>
    </source>
</evidence>
<evidence type="ECO:0000259" key="13">
    <source>
        <dbReference type="PROSITE" id="PS51839"/>
    </source>
</evidence>
<dbReference type="Gene3D" id="3.10.20.740">
    <property type="match status" value="1"/>
</dbReference>
<dbReference type="SMART" id="SM00929">
    <property type="entry name" value="NADH-G_4Fe-4S_3"/>
    <property type="match status" value="1"/>
</dbReference>
<dbReference type="InterPro" id="IPR054351">
    <property type="entry name" value="NADH_UbQ_OxRdtase_ferredoxin"/>
</dbReference>
<keyword evidence="10" id="KW-0874">Quinone</keyword>
<evidence type="ECO:0000256" key="1">
    <source>
        <dbReference type="ARBA" id="ARBA00001966"/>
    </source>
</evidence>
<dbReference type="PROSITE" id="PS00643">
    <property type="entry name" value="COMPLEX1_75K_3"/>
    <property type="match status" value="1"/>
</dbReference>
<dbReference type="InterPro" id="IPR019574">
    <property type="entry name" value="NADH_UbQ_OxRdtase_Gsu_4Fe4S-bd"/>
</dbReference>
<dbReference type="SUPFAM" id="SSF54862">
    <property type="entry name" value="4Fe-4S ferredoxins"/>
    <property type="match status" value="1"/>
</dbReference>
<protein>
    <recommendedName>
        <fullName evidence="10">NADH-quinone oxidoreductase</fullName>
        <ecNumber evidence="10">7.1.1.-</ecNumber>
    </recommendedName>
</protein>
<evidence type="ECO:0000259" key="11">
    <source>
        <dbReference type="PROSITE" id="PS51085"/>
    </source>
</evidence>
<feature type="domain" description="2Fe-2S ferredoxin-type" evidence="11">
    <location>
        <begin position="1"/>
        <end position="78"/>
    </location>
</feature>
<dbReference type="InterPro" id="IPR006963">
    <property type="entry name" value="Mopterin_OxRdtase_4Fe-4S_dom"/>
</dbReference>
<evidence type="ECO:0000259" key="12">
    <source>
        <dbReference type="PROSITE" id="PS51669"/>
    </source>
</evidence>
<comment type="cofactor">
    <cofactor evidence="1 10">
        <name>[4Fe-4S] cluster</name>
        <dbReference type="ChEBI" id="CHEBI:49883"/>
    </cofactor>
</comment>
<evidence type="ECO:0000256" key="6">
    <source>
        <dbReference type="ARBA" id="ARBA00023004"/>
    </source>
</evidence>
<evidence type="ECO:0000256" key="5">
    <source>
        <dbReference type="ARBA" id="ARBA00022967"/>
    </source>
</evidence>
<dbReference type="SUPFAM" id="SSF54292">
    <property type="entry name" value="2Fe-2S ferredoxin-like"/>
    <property type="match status" value="1"/>
</dbReference>
<dbReference type="Pfam" id="PF22117">
    <property type="entry name" value="Fer4_Nqo3"/>
    <property type="match status" value="1"/>
</dbReference>
<keyword evidence="4 10" id="KW-0479">Metal-binding</keyword>
<keyword evidence="10" id="KW-0001">2Fe-2S</keyword>
<sequence length="718" mass="76860">MVEIELDGQKVEVTEGSMVMHAADKAGTYIPHFCYHKKLSIAANCRMCLVDVEKAPKPMPACATPVTQGMIVRTKSDKAIKAQQSVMEFLLINHPLDCPICDQGGECQLQDLAVGYGASSSRYEEEKRVVFHKDVGPLISMEEMSRCIHCTRCVRFGQEVAGVMELGMSHRGEHAEIETFVGSSVDSELSGNMIDICPVGALTSKPFRYSARTWELSRRKSVSPHDSTGANLIVQVKNNRVMRVLPLENEDVNECWIADRDRFSYEALNTPERLTQPMLKQGGQWQQVDWQTALEYVANGLKQIKADHGAHSIGTLASPHSTLEELHLAKLLMQGLGSANIDHRLRNAEFGAFEGVRWLGTSIASLSQLQRALVIGSNLRKDHPLFAQRIRQSVRKGGALSVLTSPELLVDDEAWAMPLANAVRVPAQDWIDVLAEIASAVAATTGAAAPIVRSAEPGDPAKAIAASLLSGERKAILLGNAAAHHAEARPLLALANWIGAQTGASVGYLTEAANTVGAQLVGALPMDAGLSASEMLLGGLKAVLLLNTEPVFDSAAGTQAADALTHAQMVVTMSPFKANLEFSDVLLPIAPFSETPGTFVNAEGRVQSFHAVVKPLGETRPAWKVLRVLANLLGLPGFSFESAAEVLADTGLSAGLVSADRLNNATAARPDGKRVSNAAAPVVAAIYQLDSIVRRAPSLQLTADARATQAQVAQEVLA</sequence>
<dbReference type="InterPro" id="IPR000283">
    <property type="entry name" value="NADH_UbQ_OxRdtase_75kDa_su_CS"/>
</dbReference>
<dbReference type="InterPro" id="IPR050123">
    <property type="entry name" value="Prok_molybdopt-oxidoreductase"/>
</dbReference>
<dbReference type="Pfam" id="PF22151">
    <property type="entry name" value="Fer4_NDSU1"/>
    <property type="match status" value="1"/>
</dbReference>
<comment type="caution">
    <text evidence="14">The sequence shown here is derived from an EMBL/GenBank/DDBJ whole genome shotgun (WGS) entry which is preliminary data.</text>
</comment>
<dbReference type="PANTHER" id="PTHR43105:SF13">
    <property type="entry name" value="NADH-UBIQUINONE OXIDOREDUCTASE 75 KDA SUBUNIT, MITOCHONDRIAL"/>
    <property type="match status" value="1"/>
</dbReference>